<keyword evidence="1" id="KW-0808">Transferase</keyword>
<dbReference type="SUPFAM" id="SSF55931">
    <property type="entry name" value="Glutamine synthetase/guanido kinase"/>
    <property type="match status" value="1"/>
</dbReference>
<name>A0A381TRP2_9ZZZZ</name>
<proteinExistence type="predicted"/>
<feature type="region of interest" description="Disordered" evidence="5">
    <location>
        <begin position="348"/>
        <end position="369"/>
    </location>
</feature>
<keyword evidence="3" id="KW-0418">Kinase</keyword>
<dbReference type="InterPro" id="IPR023660">
    <property type="entry name" value="Arg_Kinase"/>
</dbReference>
<dbReference type="NCBIfam" id="NF002194">
    <property type="entry name" value="PRK01059.1-4"/>
    <property type="match status" value="1"/>
</dbReference>
<evidence type="ECO:0000256" key="1">
    <source>
        <dbReference type="ARBA" id="ARBA00022679"/>
    </source>
</evidence>
<protein>
    <recommendedName>
        <fullName evidence="6">Phosphagen kinase C-terminal domain-containing protein</fullName>
    </recommendedName>
</protein>
<dbReference type="PROSITE" id="PS51510">
    <property type="entry name" value="PHOSPHAGEN_KINASE_C"/>
    <property type="match status" value="1"/>
</dbReference>
<organism evidence="7">
    <name type="scientific">marine metagenome</name>
    <dbReference type="NCBI Taxonomy" id="408172"/>
    <lineage>
        <taxon>unclassified sequences</taxon>
        <taxon>metagenomes</taxon>
        <taxon>ecological metagenomes</taxon>
    </lineage>
</organism>
<dbReference type="PROSITE" id="PS00112">
    <property type="entry name" value="PHOSPHAGEN_KINASE"/>
    <property type="match status" value="1"/>
</dbReference>
<dbReference type="CDD" id="cd07930">
    <property type="entry name" value="bacterial_phosphagen_kinase"/>
    <property type="match status" value="1"/>
</dbReference>
<evidence type="ECO:0000256" key="3">
    <source>
        <dbReference type="ARBA" id="ARBA00022777"/>
    </source>
</evidence>
<dbReference type="Gene3D" id="3.30.590.10">
    <property type="entry name" value="Glutamine synthetase/guanido kinase, catalytic domain"/>
    <property type="match status" value="1"/>
</dbReference>
<accession>A0A381TRP2</accession>
<dbReference type="GO" id="GO:0005524">
    <property type="term" value="F:ATP binding"/>
    <property type="evidence" value="ECO:0007669"/>
    <property type="project" value="UniProtKB-KW"/>
</dbReference>
<dbReference type="GO" id="GO:0005615">
    <property type="term" value="C:extracellular space"/>
    <property type="evidence" value="ECO:0007669"/>
    <property type="project" value="TreeGrafter"/>
</dbReference>
<reference evidence="7" key="1">
    <citation type="submission" date="2018-05" db="EMBL/GenBank/DDBJ databases">
        <authorList>
            <person name="Lanie J.A."/>
            <person name="Ng W.-L."/>
            <person name="Kazmierczak K.M."/>
            <person name="Andrzejewski T.M."/>
            <person name="Davidsen T.M."/>
            <person name="Wayne K.J."/>
            <person name="Tettelin H."/>
            <person name="Glass J.I."/>
            <person name="Rusch D."/>
            <person name="Podicherti R."/>
            <person name="Tsui H.-C.T."/>
            <person name="Winkler M.E."/>
        </authorList>
    </citation>
    <scope>NUCLEOTIDE SEQUENCE</scope>
</reference>
<evidence type="ECO:0000313" key="7">
    <source>
        <dbReference type="EMBL" id="SVA18712.1"/>
    </source>
</evidence>
<dbReference type="InterPro" id="IPR022415">
    <property type="entry name" value="ATP-guanido_PTrfase_AS"/>
</dbReference>
<feature type="compositionally biased region" description="Acidic residues" evidence="5">
    <location>
        <begin position="359"/>
        <end position="369"/>
    </location>
</feature>
<dbReference type="AlphaFoldDB" id="A0A381TRP2"/>
<keyword evidence="4" id="KW-0067">ATP-binding</keyword>
<evidence type="ECO:0000256" key="5">
    <source>
        <dbReference type="SAM" id="MobiDB-lite"/>
    </source>
</evidence>
<dbReference type="PANTHER" id="PTHR11547:SF38">
    <property type="entry name" value="ARGININE KINASE 1-RELATED"/>
    <property type="match status" value="1"/>
</dbReference>
<gene>
    <name evidence="7" type="ORF">METZ01_LOCUS71566</name>
</gene>
<dbReference type="GO" id="GO:0004111">
    <property type="term" value="F:creatine kinase activity"/>
    <property type="evidence" value="ECO:0007669"/>
    <property type="project" value="InterPro"/>
</dbReference>
<dbReference type="InterPro" id="IPR000749">
    <property type="entry name" value="ATP-guanido_PTrfase"/>
</dbReference>
<keyword evidence="2" id="KW-0547">Nucleotide-binding</keyword>
<feature type="domain" description="Phosphagen kinase C-terminal" evidence="6">
    <location>
        <begin position="23"/>
        <end position="252"/>
    </location>
</feature>
<evidence type="ECO:0000256" key="2">
    <source>
        <dbReference type="ARBA" id="ARBA00022741"/>
    </source>
</evidence>
<evidence type="ECO:0000256" key="4">
    <source>
        <dbReference type="ARBA" id="ARBA00022840"/>
    </source>
</evidence>
<dbReference type="InterPro" id="IPR014746">
    <property type="entry name" value="Gln_synth/guanido_kin_cat_dom"/>
</dbReference>
<sequence length="369" mass="40972">MNIQEILSKPAEAASREGPSNKIVLSSRVRLARNLAATSFPGWAKKTVRVETFRRIRDNVMKVEPMRDSFHTGMEDLSTLDKQILVERHFISREHAARAAGSGLVLSRDEALCVMINEEDHLRMQSLLPGLQVNNAWLAIDQFDTALESGLDYAFCKRRGYLTACPTNLGTGIRVSAMLHLPGLVLGEQINQIIQAVNKLGLAVRGLHGEGTEALGNVFQVSNQMTLGETESDIVERLNKVLLQIIDHEEKARGKLLENKAKMVYNHIGRAYGVLANSHSISSKETMNLLSLFRLGIDLDLFPGSRAALTEELFIITQPAHLQNARAGKLSAEKRDILRANLLRDRLRKVNRPATPNDESAENTQENDG</sequence>
<evidence type="ECO:0000259" key="6">
    <source>
        <dbReference type="PROSITE" id="PS51510"/>
    </source>
</evidence>
<dbReference type="PANTHER" id="PTHR11547">
    <property type="entry name" value="ARGININE OR CREATINE KINASE"/>
    <property type="match status" value="1"/>
</dbReference>
<dbReference type="EMBL" id="UINC01005049">
    <property type="protein sequence ID" value="SVA18712.1"/>
    <property type="molecule type" value="Genomic_DNA"/>
</dbReference>
<dbReference type="Pfam" id="PF00217">
    <property type="entry name" value="ATP-gua_Ptrans"/>
    <property type="match status" value="1"/>
</dbReference>
<dbReference type="InterPro" id="IPR022414">
    <property type="entry name" value="ATP-guanido_PTrfase_cat"/>
</dbReference>
<dbReference type="GO" id="GO:0046314">
    <property type="term" value="P:phosphocreatine biosynthetic process"/>
    <property type="evidence" value="ECO:0007669"/>
    <property type="project" value="InterPro"/>
</dbReference>